<feature type="transmembrane region" description="Helical" evidence="1">
    <location>
        <begin position="102"/>
        <end position="124"/>
    </location>
</feature>
<keyword evidence="1" id="KW-1133">Transmembrane helix</keyword>
<dbReference type="EMBL" id="CAKKLH010000201">
    <property type="protein sequence ID" value="CAH0105841.1"/>
    <property type="molecule type" value="Genomic_DNA"/>
</dbReference>
<evidence type="ECO:0000256" key="1">
    <source>
        <dbReference type="SAM" id="Phobius"/>
    </source>
</evidence>
<protein>
    <submittedName>
        <fullName evidence="2">Uncharacterized protein</fullName>
    </submittedName>
</protein>
<evidence type="ECO:0000313" key="3">
    <source>
        <dbReference type="Proteomes" id="UP000789390"/>
    </source>
</evidence>
<organism evidence="2 3">
    <name type="scientific">Daphnia galeata</name>
    <dbReference type="NCBI Taxonomy" id="27404"/>
    <lineage>
        <taxon>Eukaryota</taxon>
        <taxon>Metazoa</taxon>
        <taxon>Ecdysozoa</taxon>
        <taxon>Arthropoda</taxon>
        <taxon>Crustacea</taxon>
        <taxon>Branchiopoda</taxon>
        <taxon>Diplostraca</taxon>
        <taxon>Cladocera</taxon>
        <taxon>Anomopoda</taxon>
        <taxon>Daphniidae</taxon>
        <taxon>Daphnia</taxon>
    </lineage>
</organism>
<keyword evidence="1" id="KW-0472">Membrane</keyword>
<keyword evidence="1" id="KW-0812">Transmembrane</keyword>
<name>A0A8J2RND3_9CRUS</name>
<keyword evidence="3" id="KW-1185">Reference proteome</keyword>
<dbReference type="AlphaFoldDB" id="A0A8J2RND3"/>
<reference evidence="2" key="1">
    <citation type="submission" date="2021-11" db="EMBL/GenBank/DDBJ databases">
        <authorList>
            <person name="Schell T."/>
        </authorList>
    </citation>
    <scope>NUCLEOTIDE SEQUENCE</scope>
    <source>
        <strain evidence="2">M5</strain>
    </source>
</reference>
<accession>A0A8J2RND3</accession>
<sequence length="128" mass="14805">MFSSRSSSQTRKTRAVTSTSKNLCNCLGLYPFIRLLYWLYRQGTACISFAFFLSIFRNSPLHSINLLLSSDEEETFSSRSDKTSKTRAAVSTSRCSNNRVQFLLLSYCWLLILKIKFLLIWHSLPEIM</sequence>
<gene>
    <name evidence="2" type="ORF">DGAL_LOCUS8914</name>
</gene>
<evidence type="ECO:0000313" key="2">
    <source>
        <dbReference type="EMBL" id="CAH0105841.1"/>
    </source>
</evidence>
<feature type="transmembrane region" description="Helical" evidence="1">
    <location>
        <begin position="37"/>
        <end position="56"/>
    </location>
</feature>
<dbReference type="Proteomes" id="UP000789390">
    <property type="component" value="Unassembled WGS sequence"/>
</dbReference>
<comment type="caution">
    <text evidence="2">The sequence shown here is derived from an EMBL/GenBank/DDBJ whole genome shotgun (WGS) entry which is preliminary data.</text>
</comment>
<proteinExistence type="predicted"/>